<dbReference type="Gene3D" id="3.30.70.2850">
    <property type="match status" value="1"/>
</dbReference>
<reference evidence="12" key="1">
    <citation type="submission" date="2023-10" db="EMBL/GenBank/DDBJ databases">
        <authorList>
            <person name="Domelevo Entfellner J.-B."/>
        </authorList>
    </citation>
    <scope>NUCLEOTIDE SEQUENCE</scope>
</reference>
<feature type="compositionally biased region" description="Acidic residues" evidence="10">
    <location>
        <begin position="179"/>
        <end position="211"/>
    </location>
</feature>
<dbReference type="Pfam" id="PF04998">
    <property type="entry name" value="RNA_pol_Rpb1_5"/>
    <property type="match status" value="1"/>
</dbReference>
<feature type="compositionally biased region" description="Acidic residues" evidence="10">
    <location>
        <begin position="149"/>
        <end position="167"/>
    </location>
</feature>
<name>A0AA86SVD5_9FABA</name>
<feature type="domain" description="RNA polymerase Rpb1" evidence="11">
    <location>
        <begin position="2"/>
        <end position="423"/>
    </location>
</feature>
<dbReference type="InterPro" id="IPR007081">
    <property type="entry name" value="RNA_pol_Rpb1_5"/>
</dbReference>
<dbReference type="GO" id="GO:0006351">
    <property type="term" value="P:DNA-templated transcription"/>
    <property type="evidence" value="ECO:0007669"/>
    <property type="project" value="InterPro"/>
</dbReference>
<feature type="region of interest" description="Disordered" evidence="10">
    <location>
        <begin position="121"/>
        <end position="243"/>
    </location>
</feature>
<dbReference type="Proteomes" id="UP001189624">
    <property type="component" value="Chromosome 7"/>
</dbReference>
<sequence length="484" mass="54279">MNVTLGIPRLQEIVMAAARDIKTPEDAICLADKLKKITVADIIKSMKVSVVPVTVFGGQVCSIYKLVMKLYKPKQYPKYTDITIEDWEDTLRVVFVRELEDAIENHMTLLSKISGIKKFKTDPQSNYSNSSEDAHGNESESERKGQNNDNDDEDGVVEDTEGYEDLGSDAQKRKRQGTDEVDYEDGPEDETHDGDLSEEIENDEDGSDVDVNENGINMTIDANNSEGLEKPSKSKSIDEKNSLKRNKKKLEAITKKYDRAVFVKAKGMQFEIHFKFTGEPDILLTQIAQRTAKKVCIQNFGKVGECKAVTCKESGVIYYGEAGRNRDDIPASVKETIPALQTSGVHFKTFWELHDDLDVRYIYSNNVDAMLRTYGVEAARETIIREVQNVFKSYGISVNIRHLTLIADFMTHSGGYRPMNRTGSIADCTSPFIKMCFETASKFIVEAAYHGQVDNLETPSSRICLGLPVKMGTGCHDLIQKLEI</sequence>
<dbReference type="PANTHER" id="PTHR19376">
    <property type="entry name" value="DNA-DIRECTED RNA POLYMERASE"/>
    <property type="match status" value="1"/>
</dbReference>
<feature type="compositionally biased region" description="Basic and acidic residues" evidence="10">
    <location>
        <begin position="132"/>
        <end position="146"/>
    </location>
</feature>
<feature type="compositionally biased region" description="Polar residues" evidence="10">
    <location>
        <begin position="214"/>
        <end position="226"/>
    </location>
</feature>
<keyword evidence="7" id="KW-0804">Transcription</keyword>
<dbReference type="Gramene" id="rna-AYBTSS11_LOCUS21228">
    <property type="protein sequence ID" value="CAJ1967524.1"/>
    <property type="gene ID" value="gene-AYBTSS11_LOCUS21228"/>
</dbReference>
<dbReference type="GO" id="GO:0005736">
    <property type="term" value="C:RNA polymerase I complex"/>
    <property type="evidence" value="ECO:0007669"/>
    <property type="project" value="TreeGrafter"/>
</dbReference>
<comment type="similarity">
    <text evidence="1">Belongs to the RNA polymerase beta' chain family.</text>
</comment>
<gene>
    <name evidence="12" type="ORF">AYBTSS11_LOCUS21228</name>
</gene>
<evidence type="ECO:0000256" key="6">
    <source>
        <dbReference type="ARBA" id="ARBA00022833"/>
    </source>
</evidence>
<keyword evidence="6" id="KW-0862">Zinc</keyword>
<evidence type="ECO:0000256" key="2">
    <source>
        <dbReference type="ARBA" id="ARBA00012418"/>
    </source>
</evidence>
<protein>
    <recommendedName>
        <fullName evidence="8">DNA-directed RNA polymerase I subunit RPA1</fullName>
        <ecNumber evidence="2">2.7.7.6</ecNumber>
    </recommendedName>
    <alternativeName>
        <fullName evidence="9">DNA-directed RNA polymerase I subunit rpa1</fullName>
    </alternativeName>
</protein>
<organism evidence="12 13">
    <name type="scientific">Sphenostylis stenocarpa</name>
    <dbReference type="NCBI Taxonomy" id="92480"/>
    <lineage>
        <taxon>Eukaryota</taxon>
        <taxon>Viridiplantae</taxon>
        <taxon>Streptophyta</taxon>
        <taxon>Embryophyta</taxon>
        <taxon>Tracheophyta</taxon>
        <taxon>Spermatophyta</taxon>
        <taxon>Magnoliopsida</taxon>
        <taxon>eudicotyledons</taxon>
        <taxon>Gunneridae</taxon>
        <taxon>Pentapetalae</taxon>
        <taxon>rosids</taxon>
        <taxon>fabids</taxon>
        <taxon>Fabales</taxon>
        <taxon>Fabaceae</taxon>
        <taxon>Papilionoideae</taxon>
        <taxon>50 kb inversion clade</taxon>
        <taxon>NPAAA clade</taxon>
        <taxon>indigoferoid/millettioid clade</taxon>
        <taxon>Phaseoleae</taxon>
        <taxon>Sphenostylis</taxon>
    </lineage>
</organism>
<feature type="compositionally biased region" description="Polar residues" evidence="10">
    <location>
        <begin position="122"/>
        <end position="131"/>
    </location>
</feature>
<dbReference type="EC" id="2.7.7.6" evidence="2"/>
<keyword evidence="4" id="KW-0808">Transferase</keyword>
<dbReference type="AlphaFoldDB" id="A0AA86SVD5"/>
<keyword evidence="3" id="KW-0240">DNA-directed RNA polymerase</keyword>
<keyword evidence="5" id="KW-0548">Nucleotidyltransferase</keyword>
<evidence type="ECO:0000256" key="1">
    <source>
        <dbReference type="ARBA" id="ARBA00006460"/>
    </source>
</evidence>
<evidence type="ECO:0000256" key="10">
    <source>
        <dbReference type="SAM" id="MobiDB-lite"/>
    </source>
</evidence>
<dbReference type="PANTHER" id="PTHR19376:SF11">
    <property type="entry name" value="DNA-DIRECTED RNA POLYMERASE I SUBUNIT RPA1"/>
    <property type="match status" value="1"/>
</dbReference>
<dbReference type="FunFam" id="1.10.150.390:FF:000005">
    <property type="entry name" value="DNA-directed RNA polymerase subunit"/>
    <property type="match status" value="1"/>
</dbReference>
<evidence type="ECO:0000256" key="7">
    <source>
        <dbReference type="ARBA" id="ARBA00023163"/>
    </source>
</evidence>
<dbReference type="SUPFAM" id="SSF64484">
    <property type="entry name" value="beta and beta-prime subunits of DNA dependent RNA-polymerase"/>
    <property type="match status" value="1"/>
</dbReference>
<evidence type="ECO:0000256" key="4">
    <source>
        <dbReference type="ARBA" id="ARBA00022679"/>
    </source>
</evidence>
<dbReference type="EMBL" id="OY731404">
    <property type="protein sequence ID" value="CAJ1967524.1"/>
    <property type="molecule type" value="Genomic_DNA"/>
</dbReference>
<dbReference type="GO" id="GO:0003677">
    <property type="term" value="F:DNA binding"/>
    <property type="evidence" value="ECO:0007669"/>
    <property type="project" value="InterPro"/>
</dbReference>
<evidence type="ECO:0000256" key="9">
    <source>
        <dbReference type="ARBA" id="ARBA00074527"/>
    </source>
</evidence>
<evidence type="ECO:0000313" key="13">
    <source>
        <dbReference type="Proteomes" id="UP001189624"/>
    </source>
</evidence>
<proteinExistence type="inferred from homology"/>
<dbReference type="GO" id="GO:0003899">
    <property type="term" value="F:DNA-directed RNA polymerase activity"/>
    <property type="evidence" value="ECO:0007669"/>
    <property type="project" value="UniProtKB-EC"/>
</dbReference>
<keyword evidence="13" id="KW-1185">Reference proteome</keyword>
<evidence type="ECO:0000256" key="3">
    <source>
        <dbReference type="ARBA" id="ARBA00022478"/>
    </source>
</evidence>
<dbReference type="InterPro" id="IPR045867">
    <property type="entry name" value="DNA-dir_RpoC_beta_prime"/>
</dbReference>
<evidence type="ECO:0000259" key="11">
    <source>
        <dbReference type="Pfam" id="PF04998"/>
    </source>
</evidence>
<feature type="compositionally biased region" description="Basic and acidic residues" evidence="10">
    <location>
        <begin position="227"/>
        <end position="242"/>
    </location>
</feature>
<evidence type="ECO:0000256" key="8">
    <source>
        <dbReference type="ARBA" id="ARBA00074245"/>
    </source>
</evidence>
<accession>A0AA86SVD5</accession>
<evidence type="ECO:0000313" key="12">
    <source>
        <dbReference type="EMBL" id="CAJ1967524.1"/>
    </source>
</evidence>
<evidence type="ECO:0000256" key="5">
    <source>
        <dbReference type="ARBA" id="ARBA00022695"/>
    </source>
</evidence>
<dbReference type="Gene3D" id="1.10.150.390">
    <property type="match status" value="1"/>
</dbReference>